<evidence type="ECO:0000313" key="2">
    <source>
        <dbReference type="Proteomes" id="UP001609186"/>
    </source>
</evidence>
<reference evidence="1 2" key="1">
    <citation type="submission" date="2024-10" db="EMBL/GenBank/DDBJ databases">
        <title>Burkholderia semiarida in Mexico.</title>
        <authorList>
            <person name="Estrada P."/>
        </authorList>
    </citation>
    <scope>NUCLEOTIDE SEQUENCE [LARGE SCALE GENOMIC DNA]</scope>
    <source>
        <strain evidence="1 2">CLM7-1</strain>
    </source>
</reference>
<gene>
    <name evidence="1" type="ORF">ACGTRS_04905</name>
</gene>
<accession>A0ABW7L165</accession>
<protein>
    <submittedName>
        <fullName evidence="1">Uncharacterized protein</fullName>
    </submittedName>
</protein>
<evidence type="ECO:0000313" key="1">
    <source>
        <dbReference type="EMBL" id="MFH5250568.1"/>
    </source>
</evidence>
<dbReference type="Proteomes" id="UP001609186">
    <property type="component" value="Unassembled WGS sequence"/>
</dbReference>
<keyword evidence="2" id="KW-1185">Reference proteome</keyword>
<organism evidence="1 2">
    <name type="scientific">Burkholderia semiarida</name>
    <dbReference type="NCBI Taxonomy" id="2843303"/>
    <lineage>
        <taxon>Bacteria</taxon>
        <taxon>Pseudomonadati</taxon>
        <taxon>Pseudomonadota</taxon>
        <taxon>Betaproteobacteria</taxon>
        <taxon>Burkholderiales</taxon>
        <taxon>Burkholderiaceae</taxon>
        <taxon>Burkholderia</taxon>
        <taxon>Burkholderia cepacia complex</taxon>
    </lineage>
</organism>
<dbReference type="RefSeq" id="WP_395128709.1">
    <property type="nucleotide sequence ID" value="NZ_JBIMPM010000005.1"/>
</dbReference>
<proteinExistence type="predicted"/>
<sequence length="64" mass="6720">MDIQYRRVTIRGRQAEKTGTAGKTSGLSCADAQGARDRCAALASSDDVAAISFAGHAPIPDRKQ</sequence>
<comment type="caution">
    <text evidence="1">The sequence shown here is derived from an EMBL/GenBank/DDBJ whole genome shotgun (WGS) entry which is preliminary data.</text>
</comment>
<dbReference type="EMBL" id="JBIMPM010000005">
    <property type="protein sequence ID" value="MFH5250568.1"/>
    <property type="molecule type" value="Genomic_DNA"/>
</dbReference>
<name>A0ABW7L165_9BURK</name>